<reference evidence="2 3" key="1">
    <citation type="submission" date="2019-06" db="EMBL/GenBank/DDBJ databases">
        <title>Martelella lutilitoris sp. nov., isolated from a tidal mudflat.</title>
        <authorList>
            <person name="Kim Y.-J."/>
        </authorList>
    </citation>
    <scope>NUCLEOTIDE SEQUENCE [LARGE SCALE GENOMIC DNA]</scope>
    <source>
        <strain evidence="2 3">GH2-6</strain>
    </source>
</reference>
<dbReference type="PANTHER" id="PTHR48079:SF6">
    <property type="entry name" value="NAD(P)-BINDING DOMAIN-CONTAINING PROTEIN-RELATED"/>
    <property type="match status" value="1"/>
</dbReference>
<dbReference type="Pfam" id="PF13460">
    <property type="entry name" value="NAD_binding_10"/>
    <property type="match status" value="1"/>
</dbReference>
<organism evidence="2 3">
    <name type="scientific">Martelella lutilitoris</name>
    <dbReference type="NCBI Taxonomy" id="2583532"/>
    <lineage>
        <taxon>Bacteria</taxon>
        <taxon>Pseudomonadati</taxon>
        <taxon>Pseudomonadota</taxon>
        <taxon>Alphaproteobacteria</taxon>
        <taxon>Hyphomicrobiales</taxon>
        <taxon>Aurantimonadaceae</taxon>
        <taxon>Martelella</taxon>
    </lineage>
</organism>
<dbReference type="OrthoDB" id="7170465at2"/>
<protein>
    <submittedName>
        <fullName evidence="2">NAD-dependent epimerase/dehydratase family protein</fullName>
    </submittedName>
</protein>
<dbReference type="GO" id="GO:0004029">
    <property type="term" value="F:aldehyde dehydrogenase (NAD+) activity"/>
    <property type="evidence" value="ECO:0007669"/>
    <property type="project" value="TreeGrafter"/>
</dbReference>
<accession>A0A5C4JSG6</accession>
<evidence type="ECO:0000259" key="1">
    <source>
        <dbReference type="Pfam" id="PF13460"/>
    </source>
</evidence>
<sequence>MTETYPRNALVTRPLALVLGASGGVGGAVARALSRRGYRIRAMNRNPEKQARKFPVYEWVAGDAMKLEDVMAAAEGATLIFHGVNPPGYRNWQKLVLPMLDNTIVAAKANRARILFPGTVYNFGPDALPEPKEDSPQSATTRKGRLRIEMEARLREAAWNGTQVILVRAGDFFGGTSGANSWFGQMVKAGKPLGSVTRLSAPGIGHQWAYLPDLGETFAALDARARELPSYANFHFEGHWDEDGSAMIEAIRRVSGRADLPVRPFPWFLVPMLAPFVALMREILEIRYLWRTPMHMKNDKLVAFLGHEPHTPLDDAIAIALEDLGVTLPAEDGARQTSAA</sequence>
<dbReference type="EMBL" id="VCLB01000004">
    <property type="protein sequence ID" value="TNB48353.1"/>
    <property type="molecule type" value="Genomic_DNA"/>
</dbReference>
<dbReference type="RefSeq" id="WP_138748055.1">
    <property type="nucleotide sequence ID" value="NZ_VCLB01000004.1"/>
</dbReference>
<dbReference type="InterPro" id="IPR016040">
    <property type="entry name" value="NAD(P)-bd_dom"/>
</dbReference>
<dbReference type="AlphaFoldDB" id="A0A5C4JSG6"/>
<dbReference type="SUPFAM" id="SSF51735">
    <property type="entry name" value="NAD(P)-binding Rossmann-fold domains"/>
    <property type="match status" value="1"/>
</dbReference>
<comment type="caution">
    <text evidence="2">The sequence shown here is derived from an EMBL/GenBank/DDBJ whole genome shotgun (WGS) entry which is preliminary data.</text>
</comment>
<dbReference type="InterPro" id="IPR036291">
    <property type="entry name" value="NAD(P)-bd_dom_sf"/>
</dbReference>
<dbReference type="GO" id="GO:0005737">
    <property type="term" value="C:cytoplasm"/>
    <property type="evidence" value="ECO:0007669"/>
    <property type="project" value="TreeGrafter"/>
</dbReference>
<dbReference type="Gene3D" id="3.40.50.720">
    <property type="entry name" value="NAD(P)-binding Rossmann-like Domain"/>
    <property type="match status" value="1"/>
</dbReference>
<dbReference type="Proteomes" id="UP000307874">
    <property type="component" value="Unassembled WGS sequence"/>
</dbReference>
<name>A0A5C4JSG6_9HYPH</name>
<proteinExistence type="predicted"/>
<gene>
    <name evidence="2" type="ORF">FF124_08460</name>
</gene>
<dbReference type="InterPro" id="IPR051783">
    <property type="entry name" value="NAD(P)-dependent_oxidoreduct"/>
</dbReference>
<dbReference type="PANTHER" id="PTHR48079">
    <property type="entry name" value="PROTEIN YEEZ"/>
    <property type="match status" value="1"/>
</dbReference>
<feature type="domain" description="NAD(P)-binding" evidence="1">
    <location>
        <begin position="20"/>
        <end position="113"/>
    </location>
</feature>
<evidence type="ECO:0000313" key="2">
    <source>
        <dbReference type="EMBL" id="TNB48353.1"/>
    </source>
</evidence>
<keyword evidence="3" id="KW-1185">Reference proteome</keyword>
<evidence type="ECO:0000313" key="3">
    <source>
        <dbReference type="Proteomes" id="UP000307874"/>
    </source>
</evidence>